<dbReference type="AlphaFoldDB" id="A0ABD5NRG2"/>
<keyword evidence="2" id="KW-1185">Reference proteome</keyword>
<dbReference type="RefSeq" id="WP_256532952.1">
    <property type="nucleotide sequence ID" value="NZ_CP101824.1"/>
</dbReference>
<name>A0ABD5NRG2_9EURY</name>
<evidence type="ECO:0000313" key="2">
    <source>
        <dbReference type="Proteomes" id="UP001595846"/>
    </source>
</evidence>
<dbReference type="GeneID" id="73902060"/>
<protein>
    <recommendedName>
        <fullName evidence="3">Copper binding protein, plastocyanin/azurin family</fullName>
    </recommendedName>
</protein>
<dbReference type="InterPro" id="IPR008972">
    <property type="entry name" value="Cupredoxin"/>
</dbReference>
<dbReference type="Gene3D" id="2.60.40.420">
    <property type="entry name" value="Cupredoxins - blue copper proteins"/>
    <property type="match status" value="1"/>
</dbReference>
<dbReference type="Proteomes" id="UP001595846">
    <property type="component" value="Unassembled WGS sequence"/>
</dbReference>
<gene>
    <name evidence="1" type="ORF">ACFOUR_13820</name>
</gene>
<organism evidence="1 2">
    <name type="scientific">Halovivax cerinus</name>
    <dbReference type="NCBI Taxonomy" id="1487865"/>
    <lineage>
        <taxon>Archaea</taxon>
        <taxon>Methanobacteriati</taxon>
        <taxon>Methanobacteriota</taxon>
        <taxon>Stenosarchaea group</taxon>
        <taxon>Halobacteria</taxon>
        <taxon>Halobacteriales</taxon>
        <taxon>Natrialbaceae</taxon>
        <taxon>Halovivax</taxon>
    </lineage>
</organism>
<sequence>MVVLGDISRRRALRLVPGAAATSVLAGCFGSSEDDEPVRAEIEPGTEIVFRATSNWTGKAPEAIAGADNPTLVLTEGEQYTIGWDEGDGRVHNMELRGSDETYVEDYATPVTPDPGEEQFIEFEALPEIEVYRCNGHGPSHPQGSQEGTIVVE</sequence>
<reference evidence="1 2" key="1">
    <citation type="journal article" date="2019" name="Int. J. Syst. Evol. Microbiol.">
        <title>The Global Catalogue of Microorganisms (GCM) 10K type strain sequencing project: providing services to taxonomists for standard genome sequencing and annotation.</title>
        <authorList>
            <consortium name="The Broad Institute Genomics Platform"/>
            <consortium name="The Broad Institute Genome Sequencing Center for Infectious Disease"/>
            <person name="Wu L."/>
            <person name="Ma J."/>
        </authorList>
    </citation>
    <scope>NUCLEOTIDE SEQUENCE [LARGE SCALE GENOMIC DNA]</scope>
    <source>
        <strain evidence="1 2">IBRC-M 10256</strain>
    </source>
</reference>
<evidence type="ECO:0008006" key="3">
    <source>
        <dbReference type="Google" id="ProtNLM"/>
    </source>
</evidence>
<dbReference type="EMBL" id="JBHSAQ010000013">
    <property type="protein sequence ID" value="MFC3959436.1"/>
    <property type="molecule type" value="Genomic_DNA"/>
</dbReference>
<comment type="caution">
    <text evidence="1">The sequence shown here is derived from an EMBL/GenBank/DDBJ whole genome shotgun (WGS) entry which is preliminary data.</text>
</comment>
<accession>A0ABD5NRG2</accession>
<evidence type="ECO:0000313" key="1">
    <source>
        <dbReference type="EMBL" id="MFC3959436.1"/>
    </source>
</evidence>
<proteinExistence type="predicted"/>